<comment type="similarity">
    <text evidence="24">Belongs to the peptidase S16 family.</text>
</comment>
<keyword evidence="15 23" id="KW-0067">ATP-binding</keyword>
<dbReference type="Gene3D" id="1.20.5.5270">
    <property type="match status" value="1"/>
</dbReference>
<dbReference type="GO" id="GO:0004252">
    <property type="term" value="F:serine-type endopeptidase activity"/>
    <property type="evidence" value="ECO:0007669"/>
    <property type="project" value="UniProtKB-EC"/>
</dbReference>
<comment type="subcellular location">
    <subcellularLocation>
        <location evidence="3">Cytoplasm</location>
        <location evidence="3">Cell cortex</location>
    </subcellularLocation>
    <subcellularLocation>
        <location evidence="2">Nucleus</location>
    </subcellularLocation>
</comment>
<evidence type="ECO:0000256" key="19">
    <source>
        <dbReference type="ARBA" id="ARBA00048312"/>
    </source>
</evidence>
<dbReference type="PROSITE" id="PS51787">
    <property type="entry name" value="LON_N"/>
    <property type="match status" value="1"/>
</dbReference>
<dbReference type="PROSITE" id="PS51786">
    <property type="entry name" value="LON_PROTEOLYTIC"/>
    <property type="match status" value="1"/>
</dbReference>
<feature type="domain" description="Lon N-terminal" evidence="29">
    <location>
        <begin position="3"/>
        <end position="197"/>
    </location>
</feature>
<dbReference type="InterPro" id="IPR008268">
    <property type="entry name" value="Peptidase_S16_AS"/>
</dbReference>
<dbReference type="EC" id="3.4.21.-" evidence="25"/>
<keyword evidence="11 23" id="KW-0547">Nucleotide-binding</keyword>
<dbReference type="InterPro" id="IPR014721">
    <property type="entry name" value="Ribsml_uS5_D2-typ_fold_subgr"/>
</dbReference>
<dbReference type="EC" id="2.7.11.24" evidence="26"/>
<evidence type="ECO:0000256" key="1">
    <source>
        <dbReference type="ARBA" id="ARBA00001946"/>
    </source>
</evidence>
<evidence type="ECO:0000256" key="20">
    <source>
        <dbReference type="ARBA" id="ARBA00050665"/>
    </source>
</evidence>
<evidence type="ECO:0000313" key="30">
    <source>
        <dbReference type="EMBL" id="CAJ0578721.1"/>
    </source>
</evidence>
<keyword evidence="14 24" id="KW-0720">Serine protease</keyword>
<dbReference type="SMART" id="SM00464">
    <property type="entry name" value="LON"/>
    <property type="match status" value="1"/>
</dbReference>
<feature type="binding site" evidence="23">
    <location>
        <position position="1029"/>
    </location>
    <ligand>
        <name>ATP</name>
        <dbReference type="ChEBI" id="CHEBI:30616"/>
    </ligand>
</feature>
<organism evidence="30 31">
    <name type="scientific">Mesorhabditis spiculigera</name>
    <dbReference type="NCBI Taxonomy" id="96644"/>
    <lineage>
        <taxon>Eukaryota</taxon>
        <taxon>Metazoa</taxon>
        <taxon>Ecdysozoa</taxon>
        <taxon>Nematoda</taxon>
        <taxon>Chromadorea</taxon>
        <taxon>Rhabditida</taxon>
        <taxon>Rhabditina</taxon>
        <taxon>Rhabditomorpha</taxon>
        <taxon>Rhabditoidea</taxon>
        <taxon>Rhabditidae</taxon>
        <taxon>Mesorhabditinae</taxon>
        <taxon>Mesorhabditis</taxon>
    </lineage>
</organism>
<dbReference type="GO" id="GO:0016055">
    <property type="term" value="P:Wnt signaling pathway"/>
    <property type="evidence" value="ECO:0007669"/>
    <property type="project" value="UniProtKB-KW"/>
</dbReference>
<dbReference type="InterPro" id="IPR046336">
    <property type="entry name" value="Lon_prtase_N_sf"/>
</dbReference>
<dbReference type="SUPFAM" id="SSF56112">
    <property type="entry name" value="Protein kinase-like (PK-like)"/>
    <property type="match status" value="1"/>
</dbReference>
<evidence type="ECO:0000313" key="31">
    <source>
        <dbReference type="Proteomes" id="UP001177023"/>
    </source>
</evidence>
<dbReference type="GO" id="GO:0005524">
    <property type="term" value="F:ATP binding"/>
    <property type="evidence" value="ECO:0007669"/>
    <property type="project" value="UniProtKB-UniRule"/>
</dbReference>
<keyword evidence="12 26" id="KW-0418">Kinase</keyword>
<dbReference type="EMBL" id="CATQJA010002654">
    <property type="protein sequence ID" value="CAJ0578721.1"/>
    <property type="molecule type" value="Genomic_DNA"/>
</dbReference>
<feature type="non-terminal residue" evidence="30">
    <location>
        <position position="1"/>
    </location>
</feature>
<comment type="catalytic activity">
    <reaction evidence="20">
        <text>Hydrolysis of proteins in presence of ATP.</text>
        <dbReference type="EC" id="3.4.21.53"/>
    </reaction>
</comment>
<dbReference type="InterPro" id="IPR008269">
    <property type="entry name" value="Lon_proteolytic"/>
</dbReference>
<dbReference type="FunFam" id="3.30.200.20:FF:000961">
    <property type="entry name" value="Mitogen-activated protein kinase"/>
    <property type="match status" value="1"/>
</dbReference>
<dbReference type="GO" id="GO:0006508">
    <property type="term" value="P:proteolysis"/>
    <property type="evidence" value="ECO:0007669"/>
    <property type="project" value="UniProtKB-KW"/>
</dbReference>
<keyword evidence="13 24" id="KW-0378">Hydrolase</keyword>
<evidence type="ECO:0000256" key="9">
    <source>
        <dbReference type="ARBA" id="ARBA00022687"/>
    </source>
</evidence>
<comment type="function">
    <text evidence="21">Has a role in the Wnt signaling pathway controlling the asymmetry of cell divisions during embryogenesis. Operates in the AB and EMS cell lineages influencing cell specification. Required for body wall muscle development, endoderm development, pop-1 asymmetry and T-cell division asymmetry. Component of the beta-catenin-lit-1 complex which promotes the phosphorylation, down-regulation and subcellular relocation of pop-1. Regulates plp-1 nuclear localization in embryos. Plays a role in male tail tip morphogenesis.</text>
</comment>
<dbReference type="SMART" id="SM00220">
    <property type="entry name" value="S_TKc"/>
    <property type="match status" value="1"/>
</dbReference>
<comment type="similarity">
    <text evidence="26">Belongs to the protein kinase superfamily. Ser/Thr protein kinase family. MAP kinase subfamily.</text>
</comment>
<dbReference type="InterPro" id="IPR003959">
    <property type="entry name" value="ATPase_AAA_core"/>
</dbReference>
<evidence type="ECO:0000256" key="11">
    <source>
        <dbReference type="ARBA" id="ARBA00022741"/>
    </source>
</evidence>
<evidence type="ECO:0000256" key="5">
    <source>
        <dbReference type="ARBA" id="ARBA00022490"/>
    </source>
</evidence>
<name>A0AA36D0Z2_9BILA</name>
<sequence>MEFPVIILQNGVLFPEGTMKIPVRNKSSIALLDRYVVNNSVSRGRTLILIGYRNPDDVNIHSIGTLALVEQVTGWQYNSQTQYSLHVLGIARARLENCTPPTSQAHPLSDIHGNLDDKLESDFYENLRKFHRFLLSENTEAAYRLQKLLRDRRMDAITDMIAPHIKGMKQEIMLKLLSTLEVPERVTILNEELNKMFQDIPIGLKTNDLVPIRGIKRIVPNIKPDSRLQKNSDDLEQKLESAQLPELVKDRVFQDLDKLKKMGNFGGNEASMLRGYLEFVASLPWNVTTSDDMDLSKARAYLNSSHDGMKTLKIRVLEYLAVRKLSSDLSGPVLCFSGPPGIGKTSVAKAIAGALGRKFERISLGGTRDEADIRGHRRTYVGAMHGRILQAVRHAGTKNPVILLDEVDKLYSGAQGSPAAALLEVLDPEQNSAFTDHFLNLPFDLSNVIFIATANDTSKIDRPLLDRMELVEMTGYSNAEKVRIAENHVIPRQLPKHGLSSDCLQFPTAALEYLADAYTQEAGVRQLERCVAAICRHAALRVAEAMNSDCTSDVIEDLELPVIADAALIEKVLGRPKYSRYDLVSKMKAFRPGVCFGMSWTPSGGELMLIETSAIRGKGEVVMTGKLGNVLKESVRVAKTWLRANAESDIDIHVHLPAGAISKDGPSAGCAIILALYSLLAQTNVGGIKEKVIGIHRAGLRRVTLPDSNRVDYEEIDDSIRNEMEVDFVETIDELLEAMIAKSYIRWLAGSAFRYGGQVVTLEDYNGKLGGANNFGGAPDGGDVPPHVPPSTYYSQLHRLPPQLTQQRTTSAAVETPKRFSGALYCTVGVRVYYLKFERFRAICKFIIGCSSSSSGCSSTNCCDLLDLAAAAQQQAAFFAQQRQFQAAAAGVVPVSAVLSAAELVQLAQAGCGAGHALLPHSSHPHRSTTGLTGDMAAVSMPHHPGVSGGPPMPMKSQKNATAVQMIQQNPQASASQFSNAILTAAQPFYNQPVAVAQPVEADRPIGYGAFGVVWAVTDPRTNRRLALKKMPNVFQNLASCKRVFREIKMLSTFKHDNVLSMCDILQPAQREFFQELYVLTELMQSDLHKIIVSPQPLTTDHVKVFVYQILRGLKYLHSANILHRDIKPGNLLVNSNCILKICDFGLARIWDSRERQNMTHEVVTQYYRAPELLMGARRYTGAIDVWSVGCIFAELLQRRILFQAHGPIEQLTLIIDLLGTPSLDEMRYACDSARNHVMRLPQRSSQHIPRFYSLNAGMTDDAVELLHHMLVFDPDQRMTVDEALNHRYLEEGRLRFHSCMCTCCYTDPQGRRIQTPVPDPFVTSRPPLGDIPLCINPHSAAYRNFTNSQVAQASELPPEPANWE</sequence>
<evidence type="ECO:0000256" key="6">
    <source>
        <dbReference type="ARBA" id="ARBA00022527"/>
    </source>
</evidence>
<dbReference type="InterPro" id="IPR003111">
    <property type="entry name" value="Lon_prtase_N"/>
</dbReference>
<dbReference type="InterPro" id="IPR015947">
    <property type="entry name" value="PUA-like_sf"/>
</dbReference>
<keyword evidence="6 26" id="KW-0723">Serine/threonine-protein kinase</keyword>
<evidence type="ECO:0000256" key="25">
    <source>
        <dbReference type="RuleBase" id="RU000592"/>
    </source>
</evidence>
<evidence type="ECO:0000256" key="12">
    <source>
        <dbReference type="ARBA" id="ARBA00022777"/>
    </source>
</evidence>
<evidence type="ECO:0000256" key="4">
    <source>
        <dbReference type="ARBA" id="ARBA00008832"/>
    </source>
</evidence>
<dbReference type="SUPFAM" id="SSF54211">
    <property type="entry name" value="Ribosomal protein S5 domain 2-like"/>
    <property type="match status" value="1"/>
</dbReference>
<dbReference type="PRINTS" id="PR00830">
    <property type="entry name" value="ENDOLAPTASE"/>
</dbReference>
<keyword evidence="9" id="KW-0879">Wnt signaling pathway</keyword>
<keyword evidence="16 26" id="KW-0460">Magnesium</keyword>
<evidence type="ECO:0000256" key="13">
    <source>
        <dbReference type="ARBA" id="ARBA00022801"/>
    </source>
</evidence>
<dbReference type="InterPro" id="IPR027065">
    <property type="entry name" value="Lon_Prtase"/>
</dbReference>
<evidence type="ECO:0000256" key="3">
    <source>
        <dbReference type="ARBA" id="ARBA00004544"/>
    </source>
</evidence>
<comment type="catalytic activity">
    <reaction evidence="18 26">
        <text>L-threonyl-[protein] + ATP = O-phospho-L-threonyl-[protein] + ADP + H(+)</text>
        <dbReference type="Rhea" id="RHEA:46608"/>
        <dbReference type="Rhea" id="RHEA-COMP:11060"/>
        <dbReference type="Rhea" id="RHEA-COMP:11605"/>
        <dbReference type="ChEBI" id="CHEBI:15378"/>
        <dbReference type="ChEBI" id="CHEBI:30013"/>
        <dbReference type="ChEBI" id="CHEBI:30616"/>
        <dbReference type="ChEBI" id="CHEBI:61977"/>
        <dbReference type="ChEBI" id="CHEBI:456216"/>
        <dbReference type="EC" id="2.7.11.24"/>
    </reaction>
</comment>
<comment type="similarity">
    <text evidence="4">Belongs to the protein kinase superfamily. CMGC Ser/Thr protein kinase family. MAP kinase subfamily.</text>
</comment>
<dbReference type="GO" id="GO:0005634">
    <property type="term" value="C:nucleus"/>
    <property type="evidence" value="ECO:0007669"/>
    <property type="project" value="UniProtKB-SubCell"/>
</dbReference>
<evidence type="ECO:0000256" key="16">
    <source>
        <dbReference type="ARBA" id="ARBA00022842"/>
    </source>
</evidence>
<comment type="activity regulation">
    <text evidence="26">Activated by threonine and tyrosine phosphorylation.</text>
</comment>
<evidence type="ECO:0000256" key="26">
    <source>
        <dbReference type="RuleBase" id="RU361165"/>
    </source>
</evidence>
<comment type="caution">
    <text evidence="30">The sequence shown here is derived from an EMBL/GenBank/DDBJ whole genome shotgun (WGS) entry which is preliminary data.</text>
</comment>
<dbReference type="Gene3D" id="1.10.8.60">
    <property type="match status" value="1"/>
</dbReference>
<keyword evidence="10" id="KW-0479">Metal-binding</keyword>
<dbReference type="Gene3D" id="1.10.510.10">
    <property type="entry name" value="Transferase(Phosphotransferase) domain 1"/>
    <property type="match status" value="1"/>
</dbReference>
<dbReference type="PROSITE" id="PS01046">
    <property type="entry name" value="LON_SER"/>
    <property type="match status" value="1"/>
</dbReference>
<dbReference type="Pfam" id="PF22667">
    <property type="entry name" value="Lon_lid"/>
    <property type="match status" value="1"/>
</dbReference>
<dbReference type="Gene3D" id="3.30.230.10">
    <property type="match status" value="2"/>
</dbReference>
<accession>A0AA36D0Z2</accession>
<dbReference type="InterPro" id="IPR008271">
    <property type="entry name" value="Ser/Thr_kinase_AS"/>
</dbReference>
<evidence type="ECO:0000259" key="28">
    <source>
        <dbReference type="PROSITE" id="PS51786"/>
    </source>
</evidence>
<dbReference type="Pfam" id="PF05362">
    <property type="entry name" value="Lon_C"/>
    <property type="match status" value="1"/>
</dbReference>
<keyword evidence="31" id="KW-1185">Reference proteome</keyword>
<dbReference type="PROSITE" id="PS50011">
    <property type="entry name" value="PROTEIN_KINASE_DOM"/>
    <property type="match status" value="1"/>
</dbReference>
<evidence type="ECO:0000256" key="14">
    <source>
        <dbReference type="ARBA" id="ARBA00022825"/>
    </source>
</evidence>
<evidence type="ECO:0000256" key="21">
    <source>
        <dbReference type="ARBA" id="ARBA00055845"/>
    </source>
</evidence>
<dbReference type="Gene3D" id="2.30.130.40">
    <property type="entry name" value="LON domain-like"/>
    <property type="match status" value="1"/>
</dbReference>
<dbReference type="GO" id="GO:0046872">
    <property type="term" value="F:metal ion binding"/>
    <property type="evidence" value="ECO:0007669"/>
    <property type="project" value="UniProtKB-KW"/>
</dbReference>
<dbReference type="InterPro" id="IPR017441">
    <property type="entry name" value="Protein_kinase_ATP_BS"/>
</dbReference>
<dbReference type="GO" id="GO:0005938">
    <property type="term" value="C:cell cortex"/>
    <property type="evidence" value="ECO:0007669"/>
    <property type="project" value="UniProtKB-SubCell"/>
</dbReference>
<dbReference type="InterPro" id="IPR020568">
    <property type="entry name" value="Ribosomal_Su5_D2-typ_SF"/>
</dbReference>
<dbReference type="PANTHER" id="PTHR10046">
    <property type="entry name" value="ATP DEPENDENT LON PROTEASE FAMILY MEMBER"/>
    <property type="match status" value="1"/>
</dbReference>
<dbReference type="PROSITE" id="PS00108">
    <property type="entry name" value="PROTEIN_KINASE_ST"/>
    <property type="match status" value="1"/>
</dbReference>
<dbReference type="Gene3D" id="3.30.200.20">
    <property type="entry name" value="Phosphorylase Kinase, domain 1"/>
    <property type="match status" value="1"/>
</dbReference>
<evidence type="ECO:0000256" key="7">
    <source>
        <dbReference type="ARBA" id="ARBA00022670"/>
    </source>
</evidence>
<evidence type="ECO:0000256" key="23">
    <source>
        <dbReference type="PROSITE-ProRule" id="PRU10141"/>
    </source>
</evidence>
<feature type="domain" description="Protein kinase" evidence="27">
    <location>
        <begin position="1000"/>
        <end position="1290"/>
    </location>
</feature>
<dbReference type="GO" id="GO:0004176">
    <property type="term" value="F:ATP-dependent peptidase activity"/>
    <property type="evidence" value="ECO:0007669"/>
    <property type="project" value="InterPro"/>
</dbReference>
<reference evidence="30" key="1">
    <citation type="submission" date="2023-06" db="EMBL/GenBank/DDBJ databases">
        <authorList>
            <person name="Delattre M."/>
        </authorList>
    </citation>
    <scope>NUCLEOTIDE SEQUENCE</scope>
    <source>
        <strain evidence="30">AF72</strain>
    </source>
</reference>
<dbReference type="GO" id="GO:0016887">
    <property type="term" value="F:ATP hydrolysis activity"/>
    <property type="evidence" value="ECO:0007669"/>
    <property type="project" value="InterPro"/>
</dbReference>
<dbReference type="NCBIfam" id="TIGR00763">
    <property type="entry name" value="lon"/>
    <property type="match status" value="1"/>
</dbReference>
<dbReference type="GO" id="GO:0030163">
    <property type="term" value="P:protein catabolic process"/>
    <property type="evidence" value="ECO:0007669"/>
    <property type="project" value="InterPro"/>
</dbReference>
<dbReference type="PROSITE" id="PS01351">
    <property type="entry name" value="MAPK"/>
    <property type="match status" value="1"/>
</dbReference>
<evidence type="ECO:0000259" key="27">
    <source>
        <dbReference type="PROSITE" id="PS50011"/>
    </source>
</evidence>
<comment type="cofactor">
    <cofactor evidence="1 26">
        <name>Mg(2+)</name>
        <dbReference type="ChEBI" id="CHEBI:18420"/>
    </cofactor>
</comment>
<proteinExistence type="inferred from homology"/>
<dbReference type="Pfam" id="PF00069">
    <property type="entry name" value="Pkinase"/>
    <property type="match status" value="1"/>
</dbReference>
<evidence type="ECO:0000256" key="8">
    <source>
        <dbReference type="ARBA" id="ARBA00022679"/>
    </source>
</evidence>
<dbReference type="PROSITE" id="PS00107">
    <property type="entry name" value="PROTEIN_KINASE_ATP"/>
    <property type="match status" value="1"/>
</dbReference>
<dbReference type="SMART" id="SM00382">
    <property type="entry name" value="AAA"/>
    <property type="match status" value="1"/>
</dbReference>
<dbReference type="InterPro" id="IPR027417">
    <property type="entry name" value="P-loop_NTPase"/>
</dbReference>
<dbReference type="InterPro" id="IPR000719">
    <property type="entry name" value="Prot_kinase_dom"/>
</dbReference>
<keyword evidence="5" id="KW-0963">Cytoplasm</keyword>
<dbReference type="InterPro" id="IPR011009">
    <property type="entry name" value="Kinase-like_dom_sf"/>
</dbReference>
<dbReference type="InterPro" id="IPR004815">
    <property type="entry name" value="Lon_bac/euk-typ"/>
</dbReference>
<dbReference type="InterPro" id="IPR003527">
    <property type="entry name" value="MAP_kinase_CS"/>
</dbReference>
<evidence type="ECO:0000256" key="2">
    <source>
        <dbReference type="ARBA" id="ARBA00004123"/>
    </source>
</evidence>
<dbReference type="CDD" id="cd19500">
    <property type="entry name" value="RecA-like_Lon"/>
    <property type="match status" value="1"/>
</dbReference>
<dbReference type="FunFam" id="3.40.50.300:FF:000021">
    <property type="entry name" value="Lon protease homolog"/>
    <property type="match status" value="1"/>
</dbReference>
<dbReference type="Gene3D" id="3.40.50.300">
    <property type="entry name" value="P-loop containing nucleotide triphosphate hydrolases"/>
    <property type="match status" value="1"/>
</dbReference>
<dbReference type="Pfam" id="PF02190">
    <property type="entry name" value="LON_substr_bdg"/>
    <property type="match status" value="1"/>
</dbReference>
<keyword evidence="8 26" id="KW-0808">Transferase</keyword>
<evidence type="ECO:0000259" key="29">
    <source>
        <dbReference type="PROSITE" id="PS51787"/>
    </source>
</evidence>
<protein>
    <recommendedName>
        <fullName evidence="25 26">Multifunctional fusion protein</fullName>
    </recommendedName>
    <domain>
        <recommendedName>
            <fullName evidence="25">Lon protease homolog</fullName>
            <ecNumber evidence="25">3.4.21.-</ecNumber>
        </recommendedName>
    </domain>
    <domain>
        <recommendedName>
            <fullName evidence="26">Mitogen-activated protein kinase</fullName>
            <ecNumber evidence="26">2.7.11.24</ecNumber>
        </recommendedName>
    </domain>
</protein>
<evidence type="ECO:0000256" key="24">
    <source>
        <dbReference type="RuleBase" id="RU000591"/>
    </source>
</evidence>
<dbReference type="InterPro" id="IPR003593">
    <property type="entry name" value="AAA+_ATPase"/>
</dbReference>
<dbReference type="SUPFAM" id="SSF52540">
    <property type="entry name" value="P-loop containing nucleoside triphosphate hydrolases"/>
    <property type="match status" value="1"/>
</dbReference>
<dbReference type="SUPFAM" id="SSF88697">
    <property type="entry name" value="PUA domain-like"/>
    <property type="match status" value="1"/>
</dbReference>
<evidence type="ECO:0000256" key="10">
    <source>
        <dbReference type="ARBA" id="ARBA00022723"/>
    </source>
</evidence>
<dbReference type="Pfam" id="PF00004">
    <property type="entry name" value="AAA"/>
    <property type="match status" value="1"/>
</dbReference>
<evidence type="ECO:0000256" key="15">
    <source>
        <dbReference type="ARBA" id="ARBA00022840"/>
    </source>
</evidence>
<feature type="domain" description="Lon proteolytic" evidence="28">
    <location>
        <begin position="589"/>
        <end position="683"/>
    </location>
</feature>
<evidence type="ECO:0000256" key="17">
    <source>
        <dbReference type="ARBA" id="ARBA00023242"/>
    </source>
</evidence>
<evidence type="ECO:0000256" key="18">
    <source>
        <dbReference type="ARBA" id="ARBA00047592"/>
    </source>
</evidence>
<dbReference type="GO" id="GO:0004707">
    <property type="term" value="F:MAP kinase activity"/>
    <property type="evidence" value="ECO:0007669"/>
    <property type="project" value="UniProtKB-EC"/>
</dbReference>
<evidence type="ECO:0000256" key="22">
    <source>
        <dbReference type="PROSITE-ProRule" id="PRU01122"/>
    </source>
</evidence>
<comment type="catalytic activity">
    <reaction evidence="19">
        <text>L-seryl-[protein] + ATP = O-phospho-L-seryl-[protein] + ADP + H(+)</text>
        <dbReference type="Rhea" id="RHEA:17989"/>
        <dbReference type="Rhea" id="RHEA-COMP:9863"/>
        <dbReference type="Rhea" id="RHEA-COMP:11604"/>
        <dbReference type="ChEBI" id="CHEBI:15378"/>
        <dbReference type="ChEBI" id="CHEBI:29999"/>
        <dbReference type="ChEBI" id="CHEBI:30616"/>
        <dbReference type="ChEBI" id="CHEBI:83421"/>
        <dbReference type="ChEBI" id="CHEBI:456216"/>
        <dbReference type="EC" id="2.7.11.24"/>
    </reaction>
</comment>
<dbReference type="InterPro" id="IPR054594">
    <property type="entry name" value="Lon_lid"/>
</dbReference>
<keyword evidence="17" id="KW-0539">Nucleus</keyword>
<dbReference type="Proteomes" id="UP001177023">
    <property type="component" value="Unassembled WGS sequence"/>
</dbReference>
<dbReference type="FunFam" id="1.10.510.10:FF:000162">
    <property type="entry name" value="Mitogen-activated protein kinase"/>
    <property type="match status" value="1"/>
</dbReference>
<keyword evidence="7 24" id="KW-0645">Protease</keyword>
<comment type="caution">
    <text evidence="22">Lacks conserved residue(s) required for the propagation of feature annotation.</text>
</comment>
<gene>
    <name evidence="30" type="ORF">MSPICULIGERA_LOCUS16963</name>
</gene>